<proteinExistence type="predicted"/>
<dbReference type="GO" id="GO:0030313">
    <property type="term" value="C:cell envelope"/>
    <property type="evidence" value="ECO:0007669"/>
    <property type="project" value="UniProtKB-SubCell"/>
</dbReference>
<gene>
    <name evidence="9" type="ORF">SAMN06296008_101202</name>
</gene>
<protein>
    <submittedName>
        <fullName evidence="9">Cytochrome c-type biogenesis protein CcmH</fullName>
    </submittedName>
</protein>
<feature type="transmembrane region" description="Helical" evidence="6">
    <location>
        <begin position="6"/>
        <end position="24"/>
    </location>
</feature>
<evidence type="ECO:0000259" key="7">
    <source>
        <dbReference type="Pfam" id="PF23892"/>
    </source>
</evidence>
<evidence type="ECO:0000256" key="6">
    <source>
        <dbReference type="SAM" id="Phobius"/>
    </source>
</evidence>
<sequence>MILFLVIAVLLIGIGTTLLLLPFFRSPQLDQNNMAPQSQASLAILRESLTQLQTEHQSGLMTDEEFSKQKEELERRTIDEVVLDGPPTKSLASPAIKRLPVFLAIFIPLAVVGLYFIIGNPNAINPPANPQEQQILEMVKQLEGRLKTDPNNAQGWVFLARTYGALNRITDAKNAFDKALTLDPKNSDTLADLADLIAYENKTMNGQALDLINQSLQINPKNPKALALKGTAAFEKADYAAAIKNWELAIPNLGPNDAAFAQGLNASIAEAKTLLRPNAKADINPALTLSGKVSISPGLKGQVSPSDVVFIYAKAIDGPRLPLAIIKSTAAQLPITFSLSDEQSMSPQFKLSQFKEVSLTARVSKTGNAIPEKGDLIGVIPKLNLGEKNIQLIIQDVQP</sequence>
<dbReference type="InterPro" id="IPR011990">
    <property type="entry name" value="TPR-like_helical_dom_sf"/>
</dbReference>
<dbReference type="OrthoDB" id="9776053at2"/>
<dbReference type="EMBL" id="FWXJ01000001">
    <property type="protein sequence ID" value="SMC30488.1"/>
    <property type="molecule type" value="Genomic_DNA"/>
</dbReference>
<keyword evidence="6" id="KW-1133">Transmembrane helix</keyword>
<keyword evidence="4 5" id="KW-0802">TPR repeat</keyword>
<dbReference type="SMART" id="SM00028">
    <property type="entry name" value="TPR"/>
    <property type="match status" value="3"/>
</dbReference>
<dbReference type="InterPro" id="IPR051263">
    <property type="entry name" value="C-type_cytochrome_biogenesis"/>
</dbReference>
<keyword evidence="2" id="KW-0677">Repeat</keyword>
<keyword evidence="10" id="KW-1185">Reference proteome</keyword>
<dbReference type="InterPro" id="IPR056413">
    <property type="entry name" value="TPR_CcmH_CycH"/>
</dbReference>
<evidence type="ECO:0000256" key="5">
    <source>
        <dbReference type="PROSITE-ProRule" id="PRU00339"/>
    </source>
</evidence>
<dbReference type="AlphaFoldDB" id="A0A1W1Y423"/>
<feature type="domain" description="Cytochrome c-type biogenesis protein H TPR" evidence="8">
    <location>
        <begin position="129"/>
        <end position="258"/>
    </location>
</feature>
<evidence type="ECO:0000256" key="3">
    <source>
        <dbReference type="ARBA" id="ARBA00022748"/>
    </source>
</evidence>
<dbReference type="Pfam" id="PF23914">
    <property type="entry name" value="TPR_CcmH_CycH"/>
    <property type="match status" value="1"/>
</dbReference>
<dbReference type="PANTHER" id="PTHR47870">
    <property type="entry name" value="CYTOCHROME C-TYPE BIOGENESIS PROTEIN CCMH"/>
    <property type="match status" value="1"/>
</dbReference>
<dbReference type="SUPFAM" id="SSF48452">
    <property type="entry name" value="TPR-like"/>
    <property type="match status" value="1"/>
</dbReference>
<reference evidence="9 10" key="1">
    <citation type="submission" date="2017-04" db="EMBL/GenBank/DDBJ databases">
        <authorList>
            <person name="Afonso C.L."/>
            <person name="Miller P.J."/>
            <person name="Scott M.A."/>
            <person name="Spackman E."/>
            <person name="Goraichik I."/>
            <person name="Dimitrov K.M."/>
            <person name="Suarez D.L."/>
            <person name="Swayne D.E."/>
        </authorList>
    </citation>
    <scope>NUCLEOTIDE SEQUENCE [LARGE SCALE GENOMIC DNA]</scope>
    <source>
        <strain evidence="9 10">VK13</strain>
    </source>
</reference>
<evidence type="ECO:0000256" key="1">
    <source>
        <dbReference type="ARBA" id="ARBA00004196"/>
    </source>
</evidence>
<evidence type="ECO:0000256" key="2">
    <source>
        <dbReference type="ARBA" id="ARBA00022737"/>
    </source>
</evidence>
<dbReference type="InterPro" id="IPR056412">
    <property type="entry name" value="Ig_CycH"/>
</dbReference>
<keyword evidence="6" id="KW-0812">Transmembrane</keyword>
<name>A0A1W1Y423_9BURK</name>
<dbReference type="Pfam" id="PF23892">
    <property type="entry name" value="Ig_CycH"/>
    <property type="match status" value="1"/>
</dbReference>
<dbReference type="STRING" id="1938817.SAMN06296008_101202"/>
<dbReference type="RefSeq" id="WP_084281997.1">
    <property type="nucleotide sequence ID" value="NZ_FWXJ01000001.1"/>
</dbReference>
<feature type="repeat" description="TPR" evidence="5">
    <location>
        <begin position="153"/>
        <end position="186"/>
    </location>
</feature>
<dbReference type="GO" id="GO:0005886">
    <property type="term" value="C:plasma membrane"/>
    <property type="evidence" value="ECO:0007669"/>
    <property type="project" value="TreeGrafter"/>
</dbReference>
<dbReference type="PROSITE" id="PS50005">
    <property type="entry name" value="TPR"/>
    <property type="match status" value="1"/>
</dbReference>
<dbReference type="NCBIfam" id="TIGR03142">
    <property type="entry name" value="cytochro_ccmI"/>
    <property type="match status" value="1"/>
</dbReference>
<evidence type="ECO:0000313" key="10">
    <source>
        <dbReference type="Proteomes" id="UP000192708"/>
    </source>
</evidence>
<feature type="transmembrane region" description="Helical" evidence="6">
    <location>
        <begin position="99"/>
        <end position="118"/>
    </location>
</feature>
<organism evidence="9 10">
    <name type="scientific">Polynucleobacter kasalickyi</name>
    <dbReference type="NCBI Taxonomy" id="1938817"/>
    <lineage>
        <taxon>Bacteria</taxon>
        <taxon>Pseudomonadati</taxon>
        <taxon>Pseudomonadota</taxon>
        <taxon>Betaproteobacteria</taxon>
        <taxon>Burkholderiales</taxon>
        <taxon>Burkholderiaceae</taxon>
        <taxon>Polynucleobacter</taxon>
    </lineage>
</organism>
<evidence type="ECO:0000259" key="8">
    <source>
        <dbReference type="Pfam" id="PF23914"/>
    </source>
</evidence>
<evidence type="ECO:0000313" key="9">
    <source>
        <dbReference type="EMBL" id="SMC30488.1"/>
    </source>
</evidence>
<keyword evidence="3" id="KW-0201">Cytochrome c-type biogenesis</keyword>
<feature type="domain" description="Cytochrome c-type biogenesis protein H Ig-like" evidence="7">
    <location>
        <begin position="290"/>
        <end position="394"/>
    </location>
</feature>
<accession>A0A1W1Y423</accession>
<keyword evidence="6" id="KW-0472">Membrane</keyword>
<dbReference type="Gene3D" id="1.25.40.10">
    <property type="entry name" value="Tetratricopeptide repeat domain"/>
    <property type="match status" value="1"/>
</dbReference>
<evidence type="ECO:0000256" key="4">
    <source>
        <dbReference type="ARBA" id="ARBA00022803"/>
    </source>
</evidence>
<dbReference type="InterPro" id="IPR019734">
    <property type="entry name" value="TPR_rpt"/>
</dbReference>
<dbReference type="InterPro" id="IPR017560">
    <property type="entry name" value="Cyt_c_biogenesis_CcmI"/>
</dbReference>
<comment type="subcellular location">
    <subcellularLocation>
        <location evidence="1">Cell envelope</location>
    </subcellularLocation>
</comment>
<dbReference type="Proteomes" id="UP000192708">
    <property type="component" value="Unassembled WGS sequence"/>
</dbReference>
<dbReference type="GO" id="GO:0017004">
    <property type="term" value="P:cytochrome complex assembly"/>
    <property type="evidence" value="ECO:0007669"/>
    <property type="project" value="UniProtKB-KW"/>
</dbReference>
<dbReference type="PANTHER" id="PTHR47870:SF4">
    <property type="entry name" value="CYTOCHROME C-TYPE BIOGENESIS PROTEIN CYCH"/>
    <property type="match status" value="1"/>
</dbReference>